<keyword evidence="1" id="KW-0677">Repeat</keyword>
<evidence type="ECO:0000259" key="4">
    <source>
        <dbReference type="Pfam" id="PF20148"/>
    </source>
</evidence>
<sequence>MRHRLLALVLAVLLLVPLTPVAEAAPPDAYSCLHADMSVSADGVALSTGTEIANDGGMAHAGTGVTLTFQARTFNPPIDLCYLRITDARTWQIGHWPCENVPKPKPARTQSLSWSVSVPLDCKFVGSPNLLSVTLTNGKGSAGASVMIYAGAPGFALPDKQARAFFGPFAMQSDPVNSLTGALTAVATDASVTAVGVPLTVTRTYNSNDESTGPLGAGWRLSYSDRLELSPTGARYHASDGREIGFLRKGTAFAVEPGAARFTLARAGSTYVLTSVDQVRMLFSAAGELQAIRDRNGQGVTIERVEGRVRTVTNGRRSLSYDYDGEGQVVSARLSGPGVAPRTVRYEYSDGRLTGVTSPGGIRTRYEYADGRLRSETVGDAAVPSYVTEYDESGRVVAQTDGKGGRSTWSWQTEGIRGTSTMTDPTGGKWLNEYERGWLIRQTDPTGTTATFHYDADGNLIRVFDTLGHGARHEYDAFGRVVASTDALGAVSRRSYNARNDVVATVDPLGRRTTYSYDARGNLTGTSYFGRSSSVSYDARGLVTASRDPLGRVTQYAYSVDGDLVRVTDPLRQVTRIEYDGWGRPVKVTSPRGAVSTATYNDDDQPLEQRGALDVSTRQTYDAQGRVSTLVDSRGGVTRLRYDETGAVVGVTRPSLPEATTTYDGSGRVTKTVDASGREQTFVYDGAGRTTSTTYGGRTWKFSYDKSGRLVRTTLPSGKTASFVLDARGAPLRITYSDKTPAVSYTWDAAGRRTSMTDELGATRFGYDSFDQLISTGGTVTYRWDAVGNLTGRTAAGRTESYTWDAVNRLSSAMADGKPLASYRYDLSRGTITTTQPGGLVKTERFDLRGRATSMSITQNGRPLRTITSTYDTADNVTRSDDSAAGKSSYTYDPLNRLTGTCYGVDTCTDEARDYIRYAYDANNNRTWEQRPTGSTWSLYGAGNELLASITAPATYPRTPPTTRAYTYDPDGNLTGDGTTTYTWSAAGKPRTSTTAGTTTTYTHTGDGRRATSTTGKQSTRYLWDPLSPQILSTTGEAPTTRYLYGAGLLAQQTPTALTPLTTNPNGSILTTTPTKPTHHDYEPYGQTRAGPGTSTTTPGYIGGLHLPNGNYLLGQREYNPNTGTFLTPDQAGSTNPYAYTTGNPLKSTDLQGLNGIEGTLTDVSHISAYISTGALAGAVICTLARPCAPAVPILLQLSSATGVLSAGTAGILDSQACVLKGNCSQLAADISVALVASRFPALARGGARLPAGVQSVSPYTIRFSQTTVNGAGDIVASMRANGWVGDPIDVVRMRDGNLTTVDNTRVLSAALSGINVHVRVHEFDSVLPAHLAERFADRKGALPTTWGGAVVNRINNQSSKYRNQYPLGSPFTGWKGN</sequence>
<feature type="signal peptide" evidence="3">
    <location>
        <begin position="1"/>
        <end position="24"/>
    </location>
</feature>
<name>A0AAU7T5S3_9ACTN</name>
<accession>A0AAU7T5S3</accession>
<feature type="region of interest" description="Disordered" evidence="2">
    <location>
        <begin position="1058"/>
        <end position="1094"/>
    </location>
</feature>
<dbReference type="NCBIfam" id="TIGR01643">
    <property type="entry name" value="YD_repeat_2x"/>
    <property type="match status" value="11"/>
</dbReference>
<protein>
    <submittedName>
        <fullName evidence="6">DUF6531 domain-containing protein</fullName>
    </submittedName>
</protein>
<dbReference type="NCBIfam" id="TIGR03696">
    <property type="entry name" value="Rhs_assc_core"/>
    <property type="match status" value="1"/>
</dbReference>
<keyword evidence="3" id="KW-0732">Signal</keyword>
<dbReference type="InterPro" id="IPR045351">
    <property type="entry name" value="DUF6531"/>
</dbReference>
<dbReference type="Pfam" id="PF20148">
    <property type="entry name" value="DUF6531"/>
    <property type="match status" value="1"/>
</dbReference>
<dbReference type="Pfam" id="PF05593">
    <property type="entry name" value="RHS_repeat"/>
    <property type="match status" value="5"/>
</dbReference>
<evidence type="ECO:0000313" key="6">
    <source>
        <dbReference type="EMBL" id="XBV22018.1"/>
    </source>
</evidence>
<feature type="domain" description="DUF6531" evidence="4">
    <location>
        <begin position="174"/>
        <end position="246"/>
    </location>
</feature>
<gene>
    <name evidence="6" type="ORF">ABN611_26060</name>
</gene>
<feature type="compositionally biased region" description="Polar residues" evidence="2">
    <location>
        <begin position="1064"/>
        <end position="1076"/>
    </location>
</feature>
<dbReference type="Pfam" id="PF25023">
    <property type="entry name" value="TEN_YD-shell"/>
    <property type="match status" value="2"/>
</dbReference>
<dbReference type="InterPro" id="IPR006530">
    <property type="entry name" value="YD"/>
</dbReference>
<dbReference type="InterPro" id="IPR050708">
    <property type="entry name" value="T6SS_VgrG/RHS"/>
</dbReference>
<dbReference type="InterPro" id="IPR022385">
    <property type="entry name" value="Rhs_assc_core"/>
</dbReference>
<dbReference type="RefSeq" id="WP_350274868.1">
    <property type="nucleotide sequence ID" value="NZ_CP158165.1"/>
</dbReference>
<dbReference type="Gene3D" id="2.180.10.10">
    <property type="entry name" value="RHS repeat-associated core"/>
    <property type="match status" value="3"/>
</dbReference>
<dbReference type="EMBL" id="CP158165">
    <property type="protein sequence ID" value="XBV22018.1"/>
    <property type="molecule type" value="Genomic_DNA"/>
</dbReference>
<proteinExistence type="predicted"/>
<evidence type="ECO:0000256" key="3">
    <source>
        <dbReference type="SAM" id="SignalP"/>
    </source>
</evidence>
<evidence type="ECO:0000256" key="2">
    <source>
        <dbReference type="SAM" id="MobiDB-lite"/>
    </source>
</evidence>
<dbReference type="InterPro" id="IPR031325">
    <property type="entry name" value="RHS_repeat"/>
</dbReference>
<dbReference type="InterPro" id="IPR056823">
    <property type="entry name" value="TEN-like_YD-shell"/>
</dbReference>
<dbReference type="PANTHER" id="PTHR32305:SF15">
    <property type="entry name" value="PROTEIN RHSA-RELATED"/>
    <property type="match status" value="1"/>
</dbReference>
<feature type="compositionally biased region" description="Low complexity" evidence="2">
    <location>
        <begin position="992"/>
        <end position="1005"/>
    </location>
</feature>
<feature type="domain" description="Teneurin-like YD-shell" evidence="5">
    <location>
        <begin position="836"/>
        <end position="1134"/>
    </location>
</feature>
<evidence type="ECO:0000256" key="1">
    <source>
        <dbReference type="ARBA" id="ARBA00022737"/>
    </source>
</evidence>
<feature type="region of interest" description="Disordered" evidence="2">
    <location>
        <begin position="986"/>
        <end position="1018"/>
    </location>
</feature>
<feature type="chain" id="PRO_5043571543" evidence="3">
    <location>
        <begin position="25"/>
        <end position="1378"/>
    </location>
</feature>
<feature type="domain" description="Teneurin-like YD-shell" evidence="5">
    <location>
        <begin position="574"/>
        <end position="720"/>
    </location>
</feature>
<organism evidence="6">
    <name type="scientific">Kribbella sp. HUAS MG21</name>
    <dbReference type="NCBI Taxonomy" id="3160966"/>
    <lineage>
        <taxon>Bacteria</taxon>
        <taxon>Bacillati</taxon>
        <taxon>Actinomycetota</taxon>
        <taxon>Actinomycetes</taxon>
        <taxon>Propionibacteriales</taxon>
        <taxon>Kribbellaceae</taxon>
        <taxon>Kribbella</taxon>
    </lineage>
</organism>
<evidence type="ECO:0000259" key="5">
    <source>
        <dbReference type="Pfam" id="PF25023"/>
    </source>
</evidence>
<reference evidence="6" key="1">
    <citation type="submission" date="2024-06" db="EMBL/GenBank/DDBJ databases">
        <title>Kribbella sp. strain HUAS MG21 genome sequences.</title>
        <authorList>
            <person name="Mo P."/>
        </authorList>
    </citation>
    <scope>NUCLEOTIDE SEQUENCE</scope>
    <source>
        <strain evidence="6">HUAS MG21</strain>
    </source>
</reference>
<dbReference type="PANTHER" id="PTHR32305">
    <property type="match status" value="1"/>
</dbReference>